<protein>
    <submittedName>
        <fullName evidence="1">Uncharacterized protein</fullName>
    </submittedName>
</protein>
<organism evidence="1">
    <name type="scientific">Streptomyces sp. R21</name>
    <dbReference type="NCBI Taxonomy" id="3238627"/>
    <lineage>
        <taxon>Bacteria</taxon>
        <taxon>Bacillati</taxon>
        <taxon>Actinomycetota</taxon>
        <taxon>Actinomycetes</taxon>
        <taxon>Kitasatosporales</taxon>
        <taxon>Streptomycetaceae</taxon>
        <taxon>Streptomyces</taxon>
    </lineage>
</organism>
<gene>
    <name evidence="1" type="ORF">AB5J56_01770</name>
</gene>
<evidence type="ECO:0000313" key="1">
    <source>
        <dbReference type="EMBL" id="XDQ23513.1"/>
    </source>
</evidence>
<dbReference type="RefSeq" id="WP_369229302.1">
    <property type="nucleotide sequence ID" value="NZ_CP163435.1"/>
</dbReference>
<name>A0AB39P360_9ACTN</name>
<dbReference type="AlphaFoldDB" id="A0AB39P360"/>
<sequence>MATGEQRDRREQTTRSTPRRVRLPGFVTDQDIGLGDAVKRVTSTLGIRPCGGCERRAAALNRRLVVSGGPSRRQRN</sequence>
<accession>A0AB39P360</accession>
<proteinExistence type="predicted"/>
<dbReference type="EMBL" id="CP163435">
    <property type="protein sequence ID" value="XDQ23513.1"/>
    <property type="molecule type" value="Genomic_DNA"/>
</dbReference>
<reference evidence="1" key="1">
    <citation type="submission" date="2024-07" db="EMBL/GenBank/DDBJ databases">
        <authorList>
            <person name="Yu S.T."/>
        </authorList>
    </citation>
    <scope>NUCLEOTIDE SEQUENCE</scope>
    <source>
        <strain evidence="1">R21</strain>
    </source>
</reference>